<dbReference type="InterPro" id="IPR003362">
    <property type="entry name" value="Bact_transf"/>
</dbReference>
<feature type="transmembrane region" description="Helical" evidence="7">
    <location>
        <begin position="81"/>
        <end position="103"/>
    </location>
</feature>
<dbReference type="InterPro" id="IPR017475">
    <property type="entry name" value="EPS_sugar_tfrase"/>
</dbReference>
<keyword evidence="6 7" id="KW-0472">Membrane</keyword>
<dbReference type="PANTHER" id="PTHR30576:SF21">
    <property type="entry name" value="UDP-GLUCOSE:UNDECAPRENYL-PHOSPHATE GLUCOSE-1-PHOSPHATE TRANSFERASE"/>
    <property type="match status" value="1"/>
</dbReference>
<evidence type="ECO:0000259" key="8">
    <source>
        <dbReference type="Pfam" id="PF02397"/>
    </source>
</evidence>
<dbReference type="GO" id="GO:0016020">
    <property type="term" value="C:membrane"/>
    <property type="evidence" value="ECO:0007669"/>
    <property type="project" value="UniProtKB-SubCell"/>
</dbReference>
<accession>A0A0P0YQL0</accession>
<feature type="transmembrane region" description="Helical" evidence="7">
    <location>
        <begin position="12"/>
        <end position="36"/>
    </location>
</feature>
<reference evidence="9" key="1">
    <citation type="submission" date="2014-04" db="EMBL/GenBank/DDBJ databases">
        <authorList>
            <person name="Harrison E."/>
        </authorList>
    </citation>
    <scope>NUCLEOTIDE SEQUENCE</scope>
    <source>
        <strain evidence="9">1680/49</strain>
    </source>
</reference>
<feature type="transmembrane region" description="Helical" evidence="7">
    <location>
        <begin position="48"/>
        <end position="69"/>
    </location>
</feature>
<dbReference type="AlphaFoldDB" id="A0A0P0YQL0"/>
<keyword evidence="5 7" id="KW-1133">Transmembrane helix</keyword>
<dbReference type="Gene3D" id="3.40.50.720">
    <property type="entry name" value="NAD(P)-binding Rossmann-like Domain"/>
    <property type="match status" value="1"/>
</dbReference>
<dbReference type="EMBL" id="AB924562">
    <property type="protein sequence ID" value="BAT23453.1"/>
    <property type="molecule type" value="Genomic_DNA"/>
</dbReference>
<keyword evidence="3 9" id="KW-0808">Transferase</keyword>
<comment type="subcellular location">
    <subcellularLocation>
        <location evidence="1">Membrane</location>
        <topology evidence="1">Multi-pass membrane protein</topology>
    </subcellularLocation>
</comment>
<dbReference type="GO" id="GO:0009242">
    <property type="term" value="P:colanic acid biosynthetic process"/>
    <property type="evidence" value="ECO:0007669"/>
    <property type="project" value="TreeGrafter"/>
</dbReference>
<dbReference type="Pfam" id="PF13727">
    <property type="entry name" value="CoA_binding_3"/>
    <property type="match status" value="1"/>
</dbReference>
<evidence type="ECO:0000256" key="2">
    <source>
        <dbReference type="ARBA" id="ARBA00006464"/>
    </source>
</evidence>
<keyword evidence="4 7" id="KW-0812">Transmembrane</keyword>
<evidence type="ECO:0000256" key="7">
    <source>
        <dbReference type="SAM" id="Phobius"/>
    </source>
</evidence>
<dbReference type="NCBIfam" id="NF007518">
    <property type="entry name" value="PRK10124.1"/>
    <property type="match status" value="1"/>
</dbReference>
<proteinExistence type="inferred from homology"/>
<evidence type="ECO:0000256" key="5">
    <source>
        <dbReference type="ARBA" id="ARBA00022989"/>
    </source>
</evidence>
<protein>
    <submittedName>
        <fullName evidence="9">Undecaprenyl-phosphate glucose phosphotransferase</fullName>
    </submittedName>
</protein>
<evidence type="ECO:0000313" key="9">
    <source>
        <dbReference type="EMBL" id="BAT23453.1"/>
    </source>
</evidence>
<gene>
    <name evidence="9" type="primary">wcaJ</name>
</gene>
<dbReference type="NCBIfam" id="TIGR03023">
    <property type="entry name" value="WcaJ_sugtrans"/>
    <property type="match status" value="1"/>
</dbReference>
<evidence type="ECO:0000256" key="6">
    <source>
        <dbReference type="ARBA" id="ARBA00023136"/>
    </source>
</evidence>
<feature type="transmembrane region" description="Helical" evidence="7">
    <location>
        <begin position="109"/>
        <end position="130"/>
    </location>
</feature>
<evidence type="ECO:0000256" key="1">
    <source>
        <dbReference type="ARBA" id="ARBA00004141"/>
    </source>
</evidence>
<feature type="transmembrane region" description="Helical" evidence="7">
    <location>
        <begin position="280"/>
        <end position="303"/>
    </location>
</feature>
<dbReference type="PANTHER" id="PTHR30576">
    <property type="entry name" value="COLANIC BIOSYNTHESIS UDP-GLUCOSE LIPID CARRIER TRANSFERASE"/>
    <property type="match status" value="1"/>
</dbReference>
<reference evidence="9" key="2">
    <citation type="journal article" date="2015" name="Sci. Rep.">
        <title>Genetic analysis of capsular polysaccharide synthesis gene clusters in 79 capsular types of Klebsiella spp.</title>
        <authorList>
            <person name="Pan Y.J."/>
            <person name="Lin T.L."/>
            <person name="Chen C.T."/>
            <person name="Chen Y.Y."/>
            <person name="Hsieh P.F."/>
            <person name="Hsu C.R."/>
            <person name="Wu M.C."/>
            <person name="Wang J.T."/>
        </authorList>
    </citation>
    <scope>NUCLEOTIDE SEQUENCE</scope>
    <source>
        <strain evidence="9">1680/49</strain>
    </source>
</reference>
<dbReference type="InterPro" id="IPR017473">
    <property type="entry name" value="Undecaprenyl-P_gluc_Ptfrase"/>
</dbReference>
<evidence type="ECO:0000256" key="3">
    <source>
        <dbReference type="ARBA" id="ARBA00022679"/>
    </source>
</evidence>
<feature type="domain" description="Bacterial sugar transferase" evidence="8">
    <location>
        <begin position="275"/>
        <end position="458"/>
    </location>
</feature>
<dbReference type="GO" id="GO:0089702">
    <property type="term" value="F:undecaprenyl-phosphate glucose phosphotransferase activity"/>
    <property type="evidence" value="ECO:0007669"/>
    <property type="project" value="TreeGrafter"/>
</dbReference>
<sequence length="465" mass="53040">MSKLHHRTKSKTNASLISILQRFSDIIMIFMGMYITNAIYQKMYDSTALINSLIVLVCFQMIGGITDFYRSWRGVKISTELKIIIQNWTLSIVFTSGILSFLAGNDLEIEFFFCWYIIVSLFLIVSRFSIRALMNVIRKLGYNTRIVALAGNIPVGINLMKSFAEEPWLGLKVKGIYCDCPPTNSIGLPYSGKYEDLICEARKGEIDRIYIAMDMQDDKKLKKLVKGLADTTCSVLLIPDIFTFNILQSRTEEVNGVPVVPLFDTPLNGINSVLKRLEDIVLSLIILILISPVLIVIACIVKYSSKGPILFRQTRYGMDGKSIQVWKFRTMVVQENGNVVTQAVRGDVRVTNVGRFLRRTSLDELPQFFNVLFGSMSIVGPRPHAVAHNEQYRTLIEGYMLRHKVKPGITGLAQIKGWRGETDTLEKMQKRVEYDLEYIREWSLWLDLKIIFLTVFKGFVNKSAY</sequence>
<dbReference type="NCBIfam" id="TIGR03025">
    <property type="entry name" value="EPS_sugtrans"/>
    <property type="match status" value="1"/>
</dbReference>
<organism evidence="9">
    <name type="scientific">Klebsiella sp. 1680/49</name>
    <dbReference type="NCBI Taxonomy" id="1497802"/>
    <lineage>
        <taxon>Bacteria</taxon>
        <taxon>Pseudomonadati</taxon>
        <taxon>Pseudomonadota</taxon>
        <taxon>Gammaproteobacteria</taxon>
        <taxon>Enterobacterales</taxon>
        <taxon>Enterobacteriaceae</taxon>
        <taxon>Klebsiella/Raoultella group</taxon>
        <taxon>Klebsiella</taxon>
    </lineage>
</organism>
<evidence type="ECO:0000256" key="4">
    <source>
        <dbReference type="ARBA" id="ARBA00022692"/>
    </source>
</evidence>
<dbReference type="Pfam" id="PF02397">
    <property type="entry name" value="Bac_transf"/>
    <property type="match status" value="1"/>
</dbReference>
<comment type="similarity">
    <text evidence="2">Belongs to the bacterial sugar transferase family.</text>
</comment>
<name>A0A0P0YQL0_9ENTR</name>